<evidence type="ECO:0000313" key="2">
    <source>
        <dbReference type="Proteomes" id="UP000199468"/>
    </source>
</evidence>
<comment type="caution">
    <text evidence="1">The sequence shown here is derived from an EMBL/GenBank/DDBJ whole genome shotgun (WGS) entry which is preliminary data.</text>
</comment>
<accession>A0ABY0P4R6</accession>
<gene>
    <name evidence="1" type="ORF">SAMN05421844_10826</name>
</gene>
<keyword evidence="2" id="KW-1185">Reference proteome</keyword>
<proteinExistence type="predicted"/>
<dbReference type="EMBL" id="FNBZ01000008">
    <property type="protein sequence ID" value="SDH32119.1"/>
    <property type="molecule type" value="Genomic_DNA"/>
</dbReference>
<dbReference type="Proteomes" id="UP000199468">
    <property type="component" value="Unassembled WGS sequence"/>
</dbReference>
<organism evidence="1 2">
    <name type="scientific">Bosea robiniae</name>
    <dbReference type="NCBI Taxonomy" id="1036780"/>
    <lineage>
        <taxon>Bacteria</taxon>
        <taxon>Pseudomonadati</taxon>
        <taxon>Pseudomonadota</taxon>
        <taxon>Alphaproteobacteria</taxon>
        <taxon>Hyphomicrobiales</taxon>
        <taxon>Boseaceae</taxon>
        <taxon>Bosea</taxon>
    </lineage>
</organism>
<name>A0ABY0P4R6_9HYPH</name>
<sequence length="67" mass="7494">MIHVVRPVLSRSQTLKSAPVKSPGARDPLWRHRLSDGDVLCDPMLLDPLFDEMGCETSILLKIVNQP</sequence>
<reference evidence="1 2" key="1">
    <citation type="submission" date="2016-10" db="EMBL/GenBank/DDBJ databases">
        <authorList>
            <person name="Varghese N."/>
            <person name="Submissions S."/>
        </authorList>
    </citation>
    <scope>NUCLEOTIDE SEQUENCE [LARGE SCALE GENOMIC DNA]</scope>
    <source>
        <strain evidence="1 2">DSM 26672</strain>
    </source>
</reference>
<evidence type="ECO:0000313" key="1">
    <source>
        <dbReference type="EMBL" id="SDH32119.1"/>
    </source>
</evidence>
<protein>
    <submittedName>
        <fullName evidence="1">Uncharacterized protein</fullName>
    </submittedName>
</protein>